<sequence>MTALWAPDRRAATVGIVLLVTLTAFERMGVTTAMPRLVAELHGEELYAWPFLSFLVASVVATVLAGQLCDRYGPARVVMAGPALFLVGLLVAGFAPSIPVLLAGRVLQGLGAGTQTVVSTVLIGLVYPERDRPAAFGAVSAAWVLPALIGPAVSGVVTERIGWRFVFLGLVPLVVVAALLLVPVLRRLPEHDGAPPRQGRLLAAVGAAAGVAGLSWAAQHPSAVMVALGLASLAVLYVAQRSLLPAGTLLARRGLPVTILARGLLAGAYFSCVAYVPLTLTVVHGFDPLLAGLPLTVGSLGWASASAWQGRHRDLARPVLLRWGFVFVAAGVATLSLVAPAWGVPWVALPAMALAGAGMGLGVSSVSVLTLAASTPSDRGFNSSAMWLADQLGSAVLVGIGGILVPAAGAGTLNLLMAGVAVVGAVVTGPRVTSPGPGGHRPGSRPPRRSAG</sequence>
<feature type="domain" description="Major facilitator superfamily (MFS) profile" evidence="7">
    <location>
        <begin position="12"/>
        <end position="436"/>
    </location>
</feature>
<dbReference type="RefSeq" id="WP_132115939.1">
    <property type="nucleotide sequence ID" value="NZ_SLWS01000003.1"/>
</dbReference>
<keyword evidence="2 6" id="KW-0812">Transmembrane</keyword>
<organism evidence="8 9">
    <name type="scientific">Actinocrispum wychmicini</name>
    <dbReference type="NCBI Taxonomy" id="1213861"/>
    <lineage>
        <taxon>Bacteria</taxon>
        <taxon>Bacillati</taxon>
        <taxon>Actinomycetota</taxon>
        <taxon>Actinomycetes</taxon>
        <taxon>Pseudonocardiales</taxon>
        <taxon>Pseudonocardiaceae</taxon>
        <taxon>Actinocrispum</taxon>
    </lineage>
</organism>
<feature type="transmembrane region" description="Helical" evidence="6">
    <location>
        <begin position="259"/>
        <end position="283"/>
    </location>
</feature>
<dbReference type="AlphaFoldDB" id="A0A4R2K362"/>
<dbReference type="SUPFAM" id="SSF103473">
    <property type="entry name" value="MFS general substrate transporter"/>
    <property type="match status" value="1"/>
</dbReference>
<keyword evidence="4 6" id="KW-0472">Membrane</keyword>
<feature type="transmembrane region" description="Helical" evidence="6">
    <location>
        <begin position="77"/>
        <end position="95"/>
    </location>
</feature>
<dbReference type="PANTHER" id="PTHR23501:SF154">
    <property type="entry name" value="MULTIDRUG-EFFLUX TRANSPORTER RV1634-RELATED"/>
    <property type="match status" value="1"/>
</dbReference>
<evidence type="ECO:0000256" key="3">
    <source>
        <dbReference type="ARBA" id="ARBA00022989"/>
    </source>
</evidence>
<dbReference type="InterPro" id="IPR011701">
    <property type="entry name" value="MFS"/>
</dbReference>
<dbReference type="PRINTS" id="PR01036">
    <property type="entry name" value="TCRTETB"/>
</dbReference>
<feature type="transmembrane region" description="Helical" evidence="6">
    <location>
        <begin position="320"/>
        <end position="342"/>
    </location>
</feature>
<gene>
    <name evidence="8" type="ORF">EV192_103310</name>
</gene>
<name>A0A4R2K362_9PSEU</name>
<evidence type="ECO:0000313" key="9">
    <source>
        <dbReference type="Proteomes" id="UP000295680"/>
    </source>
</evidence>
<feature type="region of interest" description="Disordered" evidence="5">
    <location>
        <begin position="431"/>
        <end position="452"/>
    </location>
</feature>
<proteinExistence type="predicted"/>
<evidence type="ECO:0000256" key="5">
    <source>
        <dbReference type="SAM" id="MobiDB-lite"/>
    </source>
</evidence>
<dbReference type="GO" id="GO:0022857">
    <property type="term" value="F:transmembrane transporter activity"/>
    <property type="evidence" value="ECO:0007669"/>
    <property type="project" value="InterPro"/>
</dbReference>
<evidence type="ECO:0000256" key="6">
    <source>
        <dbReference type="SAM" id="Phobius"/>
    </source>
</evidence>
<comment type="subcellular location">
    <subcellularLocation>
        <location evidence="1">Cell membrane</location>
        <topology evidence="1">Multi-pass membrane protein</topology>
    </subcellularLocation>
</comment>
<feature type="transmembrane region" description="Helical" evidence="6">
    <location>
        <begin position="223"/>
        <end position="239"/>
    </location>
</feature>
<evidence type="ECO:0000259" key="7">
    <source>
        <dbReference type="PROSITE" id="PS50850"/>
    </source>
</evidence>
<accession>A0A4R2K362</accession>
<evidence type="ECO:0000256" key="4">
    <source>
        <dbReference type="ARBA" id="ARBA00023136"/>
    </source>
</evidence>
<feature type="transmembrane region" description="Helical" evidence="6">
    <location>
        <begin position="348"/>
        <end position="373"/>
    </location>
</feature>
<dbReference type="InterPro" id="IPR020846">
    <property type="entry name" value="MFS_dom"/>
</dbReference>
<dbReference type="GO" id="GO:0005886">
    <property type="term" value="C:plasma membrane"/>
    <property type="evidence" value="ECO:0007669"/>
    <property type="project" value="UniProtKB-SubCell"/>
</dbReference>
<feature type="transmembrane region" description="Helical" evidence="6">
    <location>
        <begin position="12"/>
        <end position="34"/>
    </location>
</feature>
<feature type="transmembrane region" description="Helical" evidence="6">
    <location>
        <begin position="165"/>
        <end position="188"/>
    </location>
</feature>
<evidence type="ECO:0000256" key="1">
    <source>
        <dbReference type="ARBA" id="ARBA00004651"/>
    </source>
</evidence>
<dbReference type="InterPro" id="IPR036259">
    <property type="entry name" value="MFS_trans_sf"/>
</dbReference>
<feature type="transmembrane region" description="Helical" evidence="6">
    <location>
        <begin position="289"/>
        <end position="308"/>
    </location>
</feature>
<dbReference type="Gene3D" id="1.20.1250.20">
    <property type="entry name" value="MFS general substrate transporter like domains"/>
    <property type="match status" value="1"/>
</dbReference>
<dbReference type="OrthoDB" id="9778875at2"/>
<keyword evidence="3 6" id="KW-1133">Transmembrane helix</keyword>
<evidence type="ECO:0000256" key="2">
    <source>
        <dbReference type="ARBA" id="ARBA00022692"/>
    </source>
</evidence>
<dbReference type="Proteomes" id="UP000295680">
    <property type="component" value="Unassembled WGS sequence"/>
</dbReference>
<dbReference type="PROSITE" id="PS50850">
    <property type="entry name" value="MFS"/>
    <property type="match status" value="1"/>
</dbReference>
<dbReference type="EMBL" id="SLWS01000003">
    <property type="protein sequence ID" value="TCO60735.1"/>
    <property type="molecule type" value="Genomic_DNA"/>
</dbReference>
<evidence type="ECO:0000313" key="8">
    <source>
        <dbReference type="EMBL" id="TCO60735.1"/>
    </source>
</evidence>
<feature type="compositionally biased region" description="Basic residues" evidence="5">
    <location>
        <begin position="442"/>
        <end position="452"/>
    </location>
</feature>
<feature type="transmembrane region" description="Helical" evidence="6">
    <location>
        <begin position="46"/>
        <end position="65"/>
    </location>
</feature>
<comment type="caution">
    <text evidence="8">The sequence shown here is derived from an EMBL/GenBank/DDBJ whole genome shotgun (WGS) entry which is preliminary data.</text>
</comment>
<dbReference type="Pfam" id="PF07690">
    <property type="entry name" value="MFS_1"/>
    <property type="match status" value="1"/>
</dbReference>
<keyword evidence="9" id="KW-1185">Reference proteome</keyword>
<dbReference type="PANTHER" id="PTHR23501">
    <property type="entry name" value="MAJOR FACILITATOR SUPERFAMILY"/>
    <property type="match status" value="1"/>
</dbReference>
<feature type="transmembrane region" description="Helical" evidence="6">
    <location>
        <begin position="134"/>
        <end position="153"/>
    </location>
</feature>
<feature type="transmembrane region" description="Helical" evidence="6">
    <location>
        <begin position="385"/>
        <end position="407"/>
    </location>
</feature>
<protein>
    <submittedName>
        <fullName evidence="8">Putative MFS family arabinose efflux permease</fullName>
    </submittedName>
</protein>
<reference evidence="8 9" key="1">
    <citation type="submission" date="2019-03" db="EMBL/GenBank/DDBJ databases">
        <title>Genomic Encyclopedia of Type Strains, Phase IV (KMG-IV): sequencing the most valuable type-strain genomes for metagenomic binning, comparative biology and taxonomic classification.</title>
        <authorList>
            <person name="Goeker M."/>
        </authorList>
    </citation>
    <scope>NUCLEOTIDE SEQUENCE [LARGE SCALE GENOMIC DNA]</scope>
    <source>
        <strain evidence="8 9">DSM 45934</strain>
    </source>
</reference>